<name>A0AA86V1R4_9FABA</name>
<sequence>MASHCHHHHHGHHHHHHQTTPPPPPPISSSSTITTTQCCCYHNPPNTCCSSTLPQHHLLQAIASLLSQPQPHPIFPSQQHYTKSKTHHSLNFPTQNRHLQHQEQTHSTISSLLHRIESLESSLNHYSRHSLRHASASVIQTHFRSFLVRRSRTLTQLKRLASIKSTFNVLKSYFSNNAHVDFAALSLKAMNLLIELDSIEGCDHMIVDGKRSISRDLVRFLDAIEEVALKNHVFYVREAKTVKSGKKVQKPRNAGDDERSKLLQNLRGRVEKLSRLCKVSTNDEEDSECVEGIHDDGVTNVLIGGSNEMSPNKNGVFLRKQGVQPGVKKSVRFAENGNIYEVYSGDVRCSDGSCSSSDEQGEVLENVSGAVEDDGIDSYLGAEDDVVVLMVGSGGSPRSSDDGERGSTRVLENEGRNVGEEQLHANQEKLLFSAPLPLKMENRSGVKKSKGVKILT</sequence>
<evidence type="ECO:0000313" key="3">
    <source>
        <dbReference type="EMBL" id="CAJ1831596.1"/>
    </source>
</evidence>
<reference evidence="3" key="1">
    <citation type="submission" date="2023-10" db="EMBL/GenBank/DDBJ databases">
        <authorList>
            <person name="Domelevo Entfellner J.-B."/>
        </authorList>
    </citation>
    <scope>NUCLEOTIDE SEQUENCE</scope>
</reference>
<evidence type="ECO:0000256" key="2">
    <source>
        <dbReference type="SAM" id="MobiDB-lite"/>
    </source>
</evidence>
<feature type="region of interest" description="Disordered" evidence="2">
    <location>
        <begin position="1"/>
        <end position="29"/>
    </location>
</feature>
<dbReference type="PANTHER" id="PTHR33322">
    <property type="entry name" value="BAG DOMAIN CONTAINING PROTEIN, EXPRESSED"/>
    <property type="match status" value="1"/>
</dbReference>
<dbReference type="GO" id="GO:0009506">
    <property type="term" value="C:plasmodesma"/>
    <property type="evidence" value="ECO:0007669"/>
    <property type="project" value="TreeGrafter"/>
</dbReference>
<dbReference type="PANTHER" id="PTHR33322:SF18">
    <property type="entry name" value="BAG FAMILY MOLECULAR CHAPERONE REGULATOR 8, CHLOROPLASTIC"/>
    <property type="match status" value="1"/>
</dbReference>
<evidence type="ECO:0008006" key="5">
    <source>
        <dbReference type="Google" id="ProtNLM"/>
    </source>
</evidence>
<dbReference type="EMBL" id="OY731398">
    <property type="protein sequence ID" value="CAJ1831596.1"/>
    <property type="molecule type" value="Genomic_DNA"/>
</dbReference>
<keyword evidence="4" id="KW-1185">Reference proteome</keyword>
<dbReference type="Proteomes" id="UP001189624">
    <property type="component" value="Chromosome 1"/>
</dbReference>
<accession>A0AA86V1R4</accession>
<gene>
    <name evidence="3" type="ORF">AYBTSS11_LOCUS1416</name>
</gene>
<dbReference type="GO" id="GO:0006457">
    <property type="term" value="P:protein folding"/>
    <property type="evidence" value="ECO:0007669"/>
    <property type="project" value="TreeGrafter"/>
</dbReference>
<proteinExistence type="predicted"/>
<dbReference type="InterPro" id="IPR040400">
    <property type="entry name" value="BAG5/6/7/8"/>
</dbReference>
<keyword evidence="1" id="KW-0143">Chaperone</keyword>
<protein>
    <recommendedName>
        <fullName evidence="5">BAG family molecular chaperone regulator 8, chloroplastic</fullName>
    </recommendedName>
</protein>
<dbReference type="AlphaFoldDB" id="A0AA86V1R4"/>
<evidence type="ECO:0000256" key="1">
    <source>
        <dbReference type="ARBA" id="ARBA00023186"/>
    </source>
</evidence>
<feature type="compositionally biased region" description="Basic and acidic residues" evidence="2">
    <location>
        <begin position="399"/>
        <end position="424"/>
    </location>
</feature>
<organism evidence="3 4">
    <name type="scientific">Sphenostylis stenocarpa</name>
    <dbReference type="NCBI Taxonomy" id="92480"/>
    <lineage>
        <taxon>Eukaryota</taxon>
        <taxon>Viridiplantae</taxon>
        <taxon>Streptophyta</taxon>
        <taxon>Embryophyta</taxon>
        <taxon>Tracheophyta</taxon>
        <taxon>Spermatophyta</taxon>
        <taxon>Magnoliopsida</taxon>
        <taxon>eudicotyledons</taxon>
        <taxon>Gunneridae</taxon>
        <taxon>Pentapetalae</taxon>
        <taxon>rosids</taxon>
        <taxon>fabids</taxon>
        <taxon>Fabales</taxon>
        <taxon>Fabaceae</taxon>
        <taxon>Papilionoideae</taxon>
        <taxon>50 kb inversion clade</taxon>
        <taxon>NPAAA clade</taxon>
        <taxon>indigoferoid/millettioid clade</taxon>
        <taxon>Phaseoleae</taxon>
        <taxon>Sphenostylis</taxon>
    </lineage>
</organism>
<feature type="compositionally biased region" description="Basic residues" evidence="2">
    <location>
        <begin position="1"/>
        <end position="18"/>
    </location>
</feature>
<feature type="region of interest" description="Disordered" evidence="2">
    <location>
        <begin position="391"/>
        <end position="424"/>
    </location>
</feature>
<evidence type="ECO:0000313" key="4">
    <source>
        <dbReference type="Proteomes" id="UP001189624"/>
    </source>
</evidence>
<dbReference type="Gramene" id="rna-AYBTSS11_LOCUS1416">
    <property type="protein sequence ID" value="CAJ1831596.1"/>
    <property type="gene ID" value="gene-AYBTSS11_LOCUS1416"/>
</dbReference>